<dbReference type="InterPro" id="IPR016873">
    <property type="entry name" value="Caps_polysacc_synth_BcbE_prd"/>
</dbReference>
<evidence type="ECO:0000313" key="2">
    <source>
        <dbReference type="Proteomes" id="UP000247417"/>
    </source>
</evidence>
<dbReference type="Proteomes" id="UP000247417">
    <property type="component" value="Unassembled WGS sequence"/>
</dbReference>
<proteinExistence type="predicted"/>
<dbReference type="SUPFAM" id="SSF53448">
    <property type="entry name" value="Nucleotide-diphospho-sugar transferases"/>
    <property type="match status" value="1"/>
</dbReference>
<dbReference type="PIRSF" id="PIRSF028162">
    <property type="entry name" value="BcbE_prd"/>
    <property type="match status" value="1"/>
</dbReference>
<dbReference type="RefSeq" id="WP_010515219.1">
    <property type="nucleotide sequence ID" value="NZ_NKTX01000019.1"/>
</dbReference>
<sequence>MIIFPMVGMSRRFREAGYDRPKYMLPLGNYTCFDYSVMGFLKAGRQDTFTFIMRKEFDTPDFVRQRLAALGVTNARLVILDEMTAGQAETVERGLDGVTEAGPTGMTIFNIDTFRPGFTFPPKAAQGDGYLETFVGEGDNWSFVESDGSDQNRVTRTTEKEPISHFCCTGLYQFATISDFRWALDEERKNPSKNELYVAPIYNHLIKIGKDIRYTVIPKENVIFCGVPAEYEALTKDGGKEFEEKFLYLNK</sequence>
<dbReference type="OrthoDB" id="9788272at2"/>
<dbReference type="InterPro" id="IPR029044">
    <property type="entry name" value="Nucleotide-diphossugar_trans"/>
</dbReference>
<dbReference type="AlphaFoldDB" id="A0A318QUI9"/>
<comment type="caution">
    <text evidence="1">The sequence shown here is derived from an EMBL/GenBank/DDBJ whole genome shotgun (WGS) entry which is preliminary data.</text>
</comment>
<reference evidence="1 2" key="1">
    <citation type="submission" date="2017-07" db="EMBL/GenBank/DDBJ databases">
        <title>A draft genome sequence of Komagataeibacter oboediens LMG 18849.</title>
        <authorList>
            <person name="Skraban J."/>
            <person name="Cleenwerck I."/>
            <person name="Vandamme P."/>
            <person name="Trcek J."/>
        </authorList>
    </citation>
    <scope>NUCLEOTIDE SEQUENCE [LARGE SCALE GENOMIC DNA]</scope>
    <source>
        <strain evidence="1 2">LMG 18849</strain>
    </source>
</reference>
<protein>
    <submittedName>
        <fullName evidence="1">Capsular biosynthesis protein</fullName>
    </submittedName>
</protein>
<dbReference type="Gene3D" id="3.90.550.10">
    <property type="entry name" value="Spore Coat Polysaccharide Biosynthesis Protein SpsA, Chain A"/>
    <property type="match status" value="1"/>
</dbReference>
<dbReference type="STRING" id="940286.GCA_000227565_01914"/>
<gene>
    <name evidence="1" type="ORF">CFR80_09450</name>
</gene>
<organism evidence="1 2">
    <name type="scientific">Komagataeibacter oboediens</name>
    <dbReference type="NCBI Taxonomy" id="65958"/>
    <lineage>
        <taxon>Bacteria</taxon>
        <taxon>Pseudomonadati</taxon>
        <taxon>Pseudomonadota</taxon>
        <taxon>Alphaproteobacteria</taxon>
        <taxon>Acetobacterales</taxon>
        <taxon>Acetobacteraceae</taxon>
        <taxon>Komagataeibacter</taxon>
    </lineage>
</organism>
<dbReference type="EMBL" id="NKTX01000019">
    <property type="protein sequence ID" value="PYD81830.1"/>
    <property type="molecule type" value="Genomic_DNA"/>
</dbReference>
<name>A0A318QUI9_9PROT</name>
<evidence type="ECO:0000313" key="1">
    <source>
        <dbReference type="EMBL" id="PYD81830.1"/>
    </source>
</evidence>
<accession>A0A318QUI9</accession>